<dbReference type="InterPro" id="IPR036259">
    <property type="entry name" value="MFS_trans_sf"/>
</dbReference>
<protein>
    <recommendedName>
        <fullName evidence="8">Sugar phosphate exchanger 3</fullName>
    </recommendedName>
    <alternativeName>
        <fullName evidence="9">Solute carrier family 37 member 3</fullName>
    </alternativeName>
</protein>
<evidence type="ECO:0000256" key="8">
    <source>
        <dbReference type="ARBA" id="ARBA00041091"/>
    </source>
</evidence>
<evidence type="ECO:0000256" key="1">
    <source>
        <dbReference type="ARBA" id="ARBA00004141"/>
    </source>
</evidence>
<feature type="transmembrane region" description="Helical" evidence="10">
    <location>
        <begin position="89"/>
        <end position="112"/>
    </location>
</feature>
<evidence type="ECO:0000313" key="12">
    <source>
        <dbReference type="EMBL" id="PFX25782.1"/>
    </source>
</evidence>
<feature type="transmembrane region" description="Helical" evidence="10">
    <location>
        <begin position="185"/>
        <end position="206"/>
    </location>
</feature>
<proteinExistence type="inferred from homology"/>
<name>A0A2B4SB69_STYPI</name>
<dbReference type="GO" id="GO:0016020">
    <property type="term" value="C:membrane"/>
    <property type="evidence" value="ECO:0007669"/>
    <property type="project" value="UniProtKB-SubCell"/>
</dbReference>
<dbReference type="AlphaFoldDB" id="A0A2B4SB69"/>
<feature type="domain" description="Major facilitator superfamily (MFS) profile" evidence="11">
    <location>
        <begin position="38"/>
        <end position="522"/>
    </location>
</feature>
<keyword evidence="3" id="KW-0813">Transport</keyword>
<dbReference type="PROSITE" id="PS50850">
    <property type="entry name" value="MFS"/>
    <property type="match status" value="1"/>
</dbReference>
<dbReference type="PIRSF" id="PIRSF002808">
    <property type="entry name" value="Hexose_phosphate_transp"/>
    <property type="match status" value="1"/>
</dbReference>
<feature type="transmembrane region" description="Helical" evidence="10">
    <location>
        <begin position="212"/>
        <end position="234"/>
    </location>
</feature>
<evidence type="ECO:0000256" key="5">
    <source>
        <dbReference type="ARBA" id="ARBA00022692"/>
    </source>
</evidence>
<feature type="transmembrane region" description="Helical" evidence="10">
    <location>
        <begin position="329"/>
        <end position="352"/>
    </location>
</feature>
<evidence type="ECO:0000256" key="4">
    <source>
        <dbReference type="ARBA" id="ARBA00022597"/>
    </source>
</evidence>
<dbReference type="GO" id="GO:0022857">
    <property type="term" value="F:transmembrane transporter activity"/>
    <property type="evidence" value="ECO:0007669"/>
    <property type="project" value="InterPro"/>
</dbReference>
<feature type="transmembrane region" description="Helical" evidence="10">
    <location>
        <begin position="119"/>
        <end position="140"/>
    </location>
</feature>
<evidence type="ECO:0000256" key="9">
    <source>
        <dbReference type="ARBA" id="ARBA00042039"/>
    </source>
</evidence>
<dbReference type="OrthoDB" id="3639251at2759"/>
<keyword evidence="5 10" id="KW-0812">Transmembrane</keyword>
<reference evidence="13" key="1">
    <citation type="journal article" date="2017" name="bioRxiv">
        <title>Comparative analysis of the genomes of Stylophora pistillata and Acropora digitifera provides evidence for extensive differences between species of corals.</title>
        <authorList>
            <person name="Voolstra C.R."/>
            <person name="Li Y."/>
            <person name="Liew Y.J."/>
            <person name="Baumgarten S."/>
            <person name="Zoccola D."/>
            <person name="Flot J.-F."/>
            <person name="Tambutte S."/>
            <person name="Allemand D."/>
            <person name="Aranda M."/>
        </authorList>
    </citation>
    <scope>NUCLEOTIDE SEQUENCE [LARGE SCALE GENOMIC DNA]</scope>
</reference>
<keyword evidence="7 10" id="KW-0472">Membrane</keyword>
<feature type="transmembrane region" description="Helical" evidence="10">
    <location>
        <begin position="427"/>
        <end position="452"/>
    </location>
</feature>
<dbReference type="InterPro" id="IPR020846">
    <property type="entry name" value="MFS_dom"/>
</dbReference>
<feature type="transmembrane region" description="Helical" evidence="10">
    <location>
        <begin position="372"/>
        <end position="390"/>
    </location>
</feature>
<organism evidence="12 13">
    <name type="scientific">Stylophora pistillata</name>
    <name type="common">Smooth cauliflower coral</name>
    <dbReference type="NCBI Taxonomy" id="50429"/>
    <lineage>
        <taxon>Eukaryota</taxon>
        <taxon>Metazoa</taxon>
        <taxon>Cnidaria</taxon>
        <taxon>Anthozoa</taxon>
        <taxon>Hexacorallia</taxon>
        <taxon>Scleractinia</taxon>
        <taxon>Astrocoeniina</taxon>
        <taxon>Pocilloporidae</taxon>
        <taxon>Stylophora</taxon>
    </lineage>
</organism>
<dbReference type="Gene3D" id="1.20.1250.20">
    <property type="entry name" value="MFS general substrate transporter like domains"/>
    <property type="match status" value="2"/>
</dbReference>
<comment type="caution">
    <text evidence="12">The sequence shown here is derived from an EMBL/GenBank/DDBJ whole genome shotgun (WGS) entry which is preliminary data.</text>
</comment>
<keyword evidence="6 10" id="KW-1133">Transmembrane helix</keyword>
<feature type="transmembrane region" description="Helical" evidence="10">
    <location>
        <begin position="464"/>
        <end position="486"/>
    </location>
</feature>
<sequence length="557" mass="61184">MSTPELQFRDNHRRKVPYGIRFIQWIGRERPQAYRGWVLILTFFAYTSYHLSRKPISVVKGTLKPNCSKITASCHGWKPFDSPDTGDELLGALDLAFLFSYAVGMFFSGFVAEHMDLRHFLTVGMLSSGLFTALFGMGYFLKFHSFAYFITIQIFSGFFQSSGWPSVVECVGNWFGKGRRGLIMGIWNSHTSVGNILGSAIAGVWASGQWGYSFIVPGCIIAGMAIFVFLFLVVDPSHVGCQPPQQHTEPPPACIDSSVSTEVVTDPQEGSEREGLLKESYSHEPESIIVKRNLQVPSESHMSGSTVVPPSHGEASAVSFWRAVLIPGVIEYSLCLFFAKLVSYTFLFWLPFYIENTRIGGRLYSPTTSADLSTLFDVGGIIGGILAGFVSDKTSCSGITVVVMLFLAGPMLFLYRFFANANLKVNIALMILSGVLVNGPYALITTAVSANLGTHPCLQGNTKAMATVTAIIDGTGSMGAALGPLLTGIISPTGWNNVFYMLISADIFAAILLSRQVWFEISQHCFGRREQVRFAYLDSVHDNLRNDSEEEPLMYSS</sequence>
<comment type="subcellular location">
    <subcellularLocation>
        <location evidence="1">Membrane</location>
        <topology evidence="1">Multi-pass membrane protein</topology>
    </subcellularLocation>
</comment>
<dbReference type="InterPro" id="IPR011701">
    <property type="entry name" value="MFS"/>
</dbReference>
<feature type="transmembrane region" description="Helical" evidence="10">
    <location>
        <begin position="397"/>
        <end position="415"/>
    </location>
</feature>
<comment type="similarity">
    <text evidence="2">Belongs to the major facilitator superfamily. Organophosphate:Pi antiporter (OPA) (TC 2.A.1.4) family.</text>
</comment>
<dbReference type="FunFam" id="1.20.1250.20:FF:000028">
    <property type="entry name" value="Sugar phosphate exchanger 3 isoform 1"/>
    <property type="match status" value="1"/>
</dbReference>
<dbReference type="InterPro" id="IPR000849">
    <property type="entry name" value="Sugar_P_transporter"/>
</dbReference>
<evidence type="ECO:0000256" key="7">
    <source>
        <dbReference type="ARBA" id="ARBA00023136"/>
    </source>
</evidence>
<evidence type="ECO:0000313" key="13">
    <source>
        <dbReference type="Proteomes" id="UP000225706"/>
    </source>
</evidence>
<evidence type="ECO:0000256" key="3">
    <source>
        <dbReference type="ARBA" id="ARBA00022448"/>
    </source>
</evidence>
<accession>A0A2B4SB69</accession>
<gene>
    <name evidence="12" type="primary">slc37a2</name>
    <name evidence="12" type="ORF">AWC38_SpisGene9552</name>
</gene>
<keyword evidence="13" id="KW-1185">Reference proteome</keyword>
<evidence type="ECO:0000256" key="10">
    <source>
        <dbReference type="SAM" id="Phobius"/>
    </source>
</evidence>
<feature type="transmembrane region" description="Helical" evidence="10">
    <location>
        <begin position="33"/>
        <end position="51"/>
    </location>
</feature>
<dbReference type="Proteomes" id="UP000225706">
    <property type="component" value="Unassembled WGS sequence"/>
</dbReference>
<evidence type="ECO:0000256" key="2">
    <source>
        <dbReference type="ARBA" id="ARBA00009598"/>
    </source>
</evidence>
<evidence type="ECO:0000256" key="6">
    <source>
        <dbReference type="ARBA" id="ARBA00022989"/>
    </source>
</evidence>
<evidence type="ECO:0000259" key="11">
    <source>
        <dbReference type="PROSITE" id="PS50850"/>
    </source>
</evidence>
<dbReference type="PANTHER" id="PTHR43184">
    <property type="entry name" value="MAJOR FACILITATOR SUPERFAMILY TRANSPORTER 16, ISOFORM B"/>
    <property type="match status" value="1"/>
</dbReference>
<keyword evidence="4" id="KW-0762">Sugar transport</keyword>
<dbReference type="EMBL" id="LSMT01000142">
    <property type="protein sequence ID" value="PFX25782.1"/>
    <property type="molecule type" value="Genomic_DNA"/>
</dbReference>
<dbReference type="SUPFAM" id="SSF103473">
    <property type="entry name" value="MFS general substrate transporter"/>
    <property type="match status" value="1"/>
</dbReference>
<feature type="transmembrane region" description="Helical" evidence="10">
    <location>
        <begin position="498"/>
        <end position="519"/>
    </location>
</feature>
<dbReference type="PANTHER" id="PTHR43184:SF12">
    <property type="entry name" value="SUGAR PHOSPHATE EXCHANGER 3"/>
    <property type="match status" value="1"/>
</dbReference>
<dbReference type="Pfam" id="PF07690">
    <property type="entry name" value="MFS_1"/>
    <property type="match status" value="1"/>
</dbReference>